<organism evidence="2">
    <name type="scientific">Lygus hesperus</name>
    <name type="common">Western plant bug</name>
    <dbReference type="NCBI Taxonomy" id="30085"/>
    <lineage>
        <taxon>Eukaryota</taxon>
        <taxon>Metazoa</taxon>
        <taxon>Ecdysozoa</taxon>
        <taxon>Arthropoda</taxon>
        <taxon>Hexapoda</taxon>
        <taxon>Insecta</taxon>
        <taxon>Pterygota</taxon>
        <taxon>Neoptera</taxon>
        <taxon>Paraneoptera</taxon>
        <taxon>Hemiptera</taxon>
        <taxon>Heteroptera</taxon>
        <taxon>Panheteroptera</taxon>
        <taxon>Cimicomorpha</taxon>
        <taxon>Miridae</taxon>
        <taxon>Mirini</taxon>
        <taxon>Lygus</taxon>
    </lineage>
</organism>
<accession>A0A0K8S4T6</accession>
<feature type="compositionally biased region" description="Low complexity" evidence="1">
    <location>
        <begin position="217"/>
        <end position="243"/>
    </location>
</feature>
<feature type="region of interest" description="Disordered" evidence="1">
    <location>
        <begin position="492"/>
        <end position="521"/>
    </location>
</feature>
<feature type="compositionally biased region" description="Low complexity" evidence="1">
    <location>
        <begin position="269"/>
        <end position="285"/>
    </location>
</feature>
<dbReference type="PANTHER" id="PTHR12845">
    <property type="entry name" value="GUANINE NUCLEOTIDE EXCHANGE FACTOR"/>
    <property type="match status" value="1"/>
</dbReference>
<feature type="region of interest" description="Disordered" evidence="1">
    <location>
        <begin position="167"/>
        <end position="396"/>
    </location>
</feature>
<protein>
    <recommendedName>
        <fullName evidence="3">DH domain-containing protein</fullName>
    </recommendedName>
</protein>
<dbReference type="SUPFAM" id="SSF48065">
    <property type="entry name" value="DBL homology domain (DH-domain)"/>
    <property type="match status" value="1"/>
</dbReference>
<evidence type="ECO:0000313" key="2">
    <source>
        <dbReference type="EMBL" id="JAG48169.1"/>
    </source>
</evidence>
<dbReference type="AlphaFoldDB" id="A0A0K8S4T6"/>
<dbReference type="PANTHER" id="PTHR12845:SF5">
    <property type="entry name" value="EPHEXIN, ISOFORM D"/>
    <property type="match status" value="1"/>
</dbReference>
<dbReference type="PRINTS" id="PR01217">
    <property type="entry name" value="PRICHEXTENSN"/>
</dbReference>
<feature type="compositionally biased region" description="Polar residues" evidence="1">
    <location>
        <begin position="345"/>
        <end position="355"/>
    </location>
</feature>
<feature type="compositionally biased region" description="Pro residues" evidence="1">
    <location>
        <begin position="286"/>
        <end position="307"/>
    </location>
</feature>
<dbReference type="EMBL" id="GBRD01017658">
    <property type="protein sequence ID" value="JAG48169.1"/>
    <property type="molecule type" value="Transcribed_RNA"/>
</dbReference>
<sequence length="603" mass="64976">QPTLRRRRHINCEVAISSPSKVYILGSDSDVKRPSYGELPLGPRSTKGLVSLRDVIYSGEKYEDQEVTIHLRSEGEPSEDVYEAPYDESAILDDFDDSSDSDGEGGGRSGGFDLIHNDNAVSSSPPQSGGSGRESEGIYGFMMSAGKKVKKTSWSISQRLRRRMSKISISVTNGTAEPVNGGLESGNQKRWPSFKKKAKGSSSKFYLEPAASPTPDASPGATATPAVPSPPLSTASLPLVLPPFKEAKRPSLDLPSSTPPPKDAKRSSLDLPASSPPNSSSSLPLVLPPVRDPPRRPSPPLLPPPPSARSSPPSSIDIRRLSTALPAAPRPTSPPPPPPPLVNGESKSATKSVNDPTLYLESGLFGQAHAQNGSMHNNETNSNHSGSSGKSQSNSQWYSDVGLYENTSENGEKQEDNDEYSSIAPVRVVGNSTWYSDFGIDVDLLKYKYAPSEADSGHSSQLDLQFADEPLYQFYAARVAELEQIENNSDIGYEEIGPNSESSTTEIYSPSNGSVGSTGSGGVRPSALELVSPESIHRTLWCQVPQVINSRILESLTANQKRLQEAKFELITSEASYYKSLTVLAKNVCQLSCFQRRISYTKS</sequence>
<dbReference type="InterPro" id="IPR035899">
    <property type="entry name" value="DBL_dom_sf"/>
</dbReference>
<feature type="compositionally biased region" description="Low complexity" evidence="1">
    <location>
        <begin position="308"/>
        <end position="327"/>
    </location>
</feature>
<evidence type="ECO:0000256" key="1">
    <source>
        <dbReference type="SAM" id="MobiDB-lite"/>
    </source>
</evidence>
<feature type="compositionally biased region" description="Low complexity" evidence="1">
    <location>
        <begin position="381"/>
        <end position="396"/>
    </location>
</feature>
<feature type="compositionally biased region" description="Polar residues" evidence="1">
    <location>
        <begin position="499"/>
        <end position="508"/>
    </location>
</feature>
<name>A0A0K8S4T6_LYGHE</name>
<feature type="compositionally biased region" description="Polar residues" evidence="1">
    <location>
        <begin position="369"/>
        <end position="380"/>
    </location>
</feature>
<feature type="compositionally biased region" description="Acidic residues" evidence="1">
    <location>
        <begin position="92"/>
        <end position="103"/>
    </location>
</feature>
<feature type="non-terminal residue" evidence="2">
    <location>
        <position position="1"/>
    </location>
</feature>
<proteinExistence type="predicted"/>
<dbReference type="GO" id="GO:0005085">
    <property type="term" value="F:guanyl-nucleotide exchange factor activity"/>
    <property type="evidence" value="ECO:0007669"/>
    <property type="project" value="InterPro"/>
</dbReference>
<reference evidence="2" key="1">
    <citation type="submission" date="2014-09" db="EMBL/GenBank/DDBJ databases">
        <authorList>
            <person name="Magalhaes I.L.F."/>
            <person name="Oliveira U."/>
            <person name="Santos F.R."/>
            <person name="Vidigal T.H.D.A."/>
            <person name="Brescovit A.D."/>
            <person name="Santos A.J."/>
        </authorList>
    </citation>
    <scope>NUCLEOTIDE SEQUENCE</scope>
</reference>
<dbReference type="InterPro" id="IPR047271">
    <property type="entry name" value="Ephexin-like"/>
</dbReference>
<feature type="compositionally biased region" description="Pro residues" evidence="1">
    <location>
        <begin position="328"/>
        <end position="341"/>
    </location>
</feature>
<evidence type="ECO:0008006" key="3">
    <source>
        <dbReference type="Google" id="ProtNLM"/>
    </source>
</evidence>
<feature type="region of interest" description="Disordered" evidence="1">
    <location>
        <begin position="92"/>
        <end position="137"/>
    </location>
</feature>